<dbReference type="GO" id="GO:0004519">
    <property type="term" value="F:endonuclease activity"/>
    <property type="evidence" value="ECO:0007669"/>
    <property type="project" value="InterPro"/>
</dbReference>
<dbReference type="InterPro" id="IPR046454">
    <property type="entry name" value="GpA_endonuclease"/>
</dbReference>
<dbReference type="InterPro" id="IPR046453">
    <property type="entry name" value="GpA_ATPase"/>
</dbReference>
<proteinExistence type="predicted"/>
<feature type="domain" description="Terminase large subunit GpA endonuclease" evidence="3">
    <location>
        <begin position="186"/>
        <end position="470"/>
    </location>
</feature>
<dbReference type="Proteomes" id="UP000316213">
    <property type="component" value="Unassembled WGS sequence"/>
</dbReference>
<reference evidence="4 5" key="1">
    <citation type="submission" date="2019-02" db="EMBL/GenBank/DDBJ databases">
        <title>Deep-cultivation of Planctomycetes and their phenomic and genomic characterization uncovers novel biology.</title>
        <authorList>
            <person name="Wiegand S."/>
            <person name="Jogler M."/>
            <person name="Boedeker C."/>
            <person name="Pinto D."/>
            <person name="Vollmers J."/>
            <person name="Rivas-Marin E."/>
            <person name="Kohn T."/>
            <person name="Peeters S.H."/>
            <person name="Heuer A."/>
            <person name="Rast P."/>
            <person name="Oberbeckmann S."/>
            <person name="Bunk B."/>
            <person name="Jeske O."/>
            <person name="Meyerdierks A."/>
            <person name="Storesund J.E."/>
            <person name="Kallscheuer N."/>
            <person name="Luecker S."/>
            <person name="Lage O.M."/>
            <person name="Pohl T."/>
            <person name="Merkel B.J."/>
            <person name="Hornburger P."/>
            <person name="Mueller R.-W."/>
            <person name="Bruemmer F."/>
            <person name="Labrenz M."/>
            <person name="Spormann A.M."/>
            <person name="Op Den Camp H."/>
            <person name="Overmann J."/>
            <person name="Amann R."/>
            <person name="Jetten M.S.M."/>
            <person name="Mascher T."/>
            <person name="Medema M.H."/>
            <person name="Devos D.P."/>
            <person name="Kaster A.-K."/>
            <person name="Ovreas L."/>
            <person name="Rohde M."/>
            <person name="Galperin M.Y."/>
            <person name="Jogler C."/>
        </authorList>
    </citation>
    <scope>NUCLEOTIDE SEQUENCE [LARGE SCALE GENOMIC DNA]</scope>
    <source>
        <strain evidence="4 5">Pla100</strain>
    </source>
</reference>
<evidence type="ECO:0000313" key="5">
    <source>
        <dbReference type="Proteomes" id="UP000316213"/>
    </source>
</evidence>
<gene>
    <name evidence="4" type="ORF">Pla100_62930</name>
</gene>
<evidence type="ECO:0000313" key="4">
    <source>
        <dbReference type="EMBL" id="TWT78601.1"/>
    </source>
</evidence>
<dbReference type="AlphaFoldDB" id="A0A5C5YUV7"/>
<evidence type="ECO:0000259" key="3">
    <source>
        <dbReference type="Pfam" id="PF20454"/>
    </source>
</evidence>
<keyword evidence="5" id="KW-1185">Reference proteome</keyword>
<dbReference type="Pfam" id="PF05876">
    <property type="entry name" value="GpA_ATPase"/>
    <property type="match status" value="1"/>
</dbReference>
<organism evidence="4 5">
    <name type="scientific">Neorhodopirellula pilleata</name>
    <dbReference type="NCBI Taxonomy" id="2714738"/>
    <lineage>
        <taxon>Bacteria</taxon>
        <taxon>Pseudomonadati</taxon>
        <taxon>Planctomycetota</taxon>
        <taxon>Planctomycetia</taxon>
        <taxon>Pirellulales</taxon>
        <taxon>Pirellulaceae</taxon>
        <taxon>Neorhodopirellula</taxon>
    </lineage>
</organism>
<feature type="domain" description="Phage terminase large subunit GpA ATPase" evidence="2">
    <location>
        <begin position="16"/>
        <end position="162"/>
    </location>
</feature>
<evidence type="ECO:0000259" key="2">
    <source>
        <dbReference type="Pfam" id="PF05876"/>
    </source>
</evidence>
<accession>A0A5C5YUV7</accession>
<protein>
    <submittedName>
        <fullName evidence="4">Phage terminase large subunit (GpA)</fullName>
    </submittedName>
</protein>
<dbReference type="GO" id="GO:0016887">
    <property type="term" value="F:ATP hydrolysis activity"/>
    <property type="evidence" value="ECO:0007669"/>
    <property type="project" value="InterPro"/>
</dbReference>
<dbReference type="EMBL" id="SJPM01000052">
    <property type="protein sequence ID" value="TWT78601.1"/>
    <property type="molecule type" value="Genomic_DNA"/>
</dbReference>
<sequence length="543" mass="62363">MRPRSLDRGKIPTYGAWSGSPTTLGDIDPKYVNLLEVSKWVREQKSEADSIELALARGSEIPDRKFIGESTPTIKGACRITKFVERSSNEYFHVPCPHCSHHQRLRRNTTGERKDGGLMWGGGPEEAINPEHAYQTAHYVCESCNKTIDESHRRGMIQKGVWCAAGQRVDKTGKLIGKPTNGIRERSFNLSRMYGWTFTFADYARAYIESLSLSGQSFANDWEGEAWVPLKVEMKWEQLAKRLCVGNWELGQVPEGCYFLTCAIDVQVDHFVCATFGWDNRQRGCLIRHGTVDTWDQVQEWIQRPYETLDGGPDMRARMTLIDSRDGNRKDEIIGFCRSVNDEAGPHVYPSMGGNHGSMNLRFFRKLAIDSDNEIGKKAKRNIVPGIHLIMINTTVFQEWMDNVMVNREPGDDMSMMLPRCLIEDQDLFDQLLNEKLNKEKGIWEHIDTLIPNDMRDVFRYGRCAAEVLTNGNWARIPKNRPKQAPETEKQRHQRQSRTFEQLARQREAKSENNLSKKSFVRRPQSQGHSSTSSKRFVRRKSL</sequence>
<feature type="region of interest" description="Disordered" evidence="1">
    <location>
        <begin position="476"/>
        <end position="543"/>
    </location>
</feature>
<evidence type="ECO:0000256" key="1">
    <source>
        <dbReference type="SAM" id="MobiDB-lite"/>
    </source>
</evidence>
<dbReference type="RefSeq" id="WP_146583056.1">
    <property type="nucleotide sequence ID" value="NZ_SJPM01000052.1"/>
</dbReference>
<feature type="compositionally biased region" description="Polar residues" evidence="1">
    <location>
        <begin position="524"/>
        <end position="535"/>
    </location>
</feature>
<name>A0A5C5YUV7_9BACT</name>
<dbReference type="Pfam" id="PF20454">
    <property type="entry name" value="GpA_nuclease"/>
    <property type="match status" value="1"/>
</dbReference>
<dbReference type="OrthoDB" id="5181253at2"/>
<comment type="caution">
    <text evidence="4">The sequence shown here is derived from an EMBL/GenBank/DDBJ whole genome shotgun (WGS) entry which is preliminary data.</text>
</comment>